<keyword evidence="7" id="KW-1185">Reference proteome</keyword>
<dbReference type="PANTHER" id="PTHR10795">
    <property type="entry name" value="PROPROTEIN CONVERTASE SUBTILISIN/KEXIN"/>
    <property type="match status" value="1"/>
</dbReference>
<dbReference type="GO" id="GO:0005576">
    <property type="term" value="C:extracellular region"/>
    <property type="evidence" value="ECO:0000318"/>
    <property type="project" value="GO_Central"/>
</dbReference>
<evidence type="ECO:0000259" key="5">
    <source>
        <dbReference type="Pfam" id="PF00082"/>
    </source>
</evidence>
<comment type="caution">
    <text evidence="3">Lacks conserved residue(s) required for the propagation of feature annotation.</text>
</comment>
<dbReference type="InterPro" id="IPR010259">
    <property type="entry name" value="S8pro/Inhibitor_I9"/>
</dbReference>
<sequence>MAIQASLLQWFKLITFACTLLAVSSRAAASDDRKVHIVYMGDLPKGEFSAVTLHNNMLEQVIGSGASELLLHSYRSSFNGFAAKLTYEEAKKLAGMEGVVSVFQSQKEELHTARSWDFVGFFEHSRRTVLESDIIVAVLDTGIWPESESFDDKEFGPPPKKWKGSCQKSSNFTCNNKIIGARYYRAKGDYPLEDLQSPKDSVGHGSHTASIAAGAVVSKASLYGFHAGTVRGGVPSARIAVYKICWYDGCYDEDILAAFDDAIADVVDIISLSVGGFFALEYFNDSITIGAFHSMKNGILTSNSAGNDGPFYASVVNISPWSLSVGASTIDKKFQTMVKLGNGKVFKVGKYIGYDYTTLGLSPYDDHWRNLRRICKLKIFSTNLLNSSSSIRRDEIKNLLQKLYYSSSDDNFVKVELKPLLSKLAFNITLRMIAGKQHKSEAVKLHGLLQELLKLGISPNVGDFFPFLQWADFFGYMKKVVKLTREIDGLLQGLVDEHRRSKDGFEKEDTMTSHLLHLQESEAQYYTDEIIKGIVQVIYEVISKSYI</sequence>
<dbReference type="SUPFAM" id="SSF48264">
    <property type="entry name" value="Cytochrome P450"/>
    <property type="match status" value="1"/>
</dbReference>
<dbReference type="AlphaFoldDB" id="A0A1U8MH71"/>
<dbReference type="STRING" id="3635.A0A1U8MH71"/>
<dbReference type="GO" id="GO:0006508">
    <property type="term" value="P:proteolysis"/>
    <property type="evidence" value="ECO:0007669"/>
    <property type="project" value="InterPro"/>
</dbReference>
<evidence type="ECO:0000256" key="4">
    <source>
        <dbReference type="SAM" id="SignalP"/>
    </source>
</evidence>
<reference evidence="7" key="1">
    <citation type="journal article" date="2020" name="Nat. Genet.">
        <title>Genomic diversifications of five Gossypium allopolyploid species and their impact on cotton improvement.</title>
        <authorList>
            <person name="Chen Z.J."/>
            <person name="Sreedasyam A."/>
            <person name="Ando A."/>
            <person name="Song Q."/>
            <person name="De Santiago L.M."/>
            <person name="Hulse-Kemp A.M."/>
            <person name="Ding M."/>
            <person name="Ye W."/>
            <person name="Kirkbride R.C."/>
            <person name="Jenkins J."/>
            <person name="Plott C."/>
            <person name="Lovell J."/>
            <person name="Lin Y.M."/>
            <person name="Vaughn R."/>
            <person name="Liu B."/>
            <person name="Simpson S."/>
            <person name="Scheffler B.E."/>
            <person name="Wen L."/>
            <person name="Saski C.A."/>
            <person name="Grover C.E."/>
            <person name="Hu G."/>
            <person name="Conover J.L."/>
            <person name="Carlson J.W."/>
            <person name="Shu S."/>
            <person name="Boston L.B."/>
            <person name="Williams M."/>
            <person name="Peterson D.G."/>
            <person name="McGee K."/>
            <person name="Jones D.C."/>
            <person name="Wendel J.F."/>
            <person name="Stelly D.M."/>
            <person name="Grimwood J."/>
            <person name="Schmutz J."/>
        </authorList>
    </citation>
    <scope>NUCLEOTIDE SEQUENCE [LARGE SCALE GENOMIC DNA]</scope>
    <source>
        <strain evidence="7">cv. TM-1</strain>
    </source>
</reference>
<dbReference type="PaxDb" id="3635-A0A1U8MH71"/>
<evidence type="ECO:0000259" key="6">
    <source>
        <dbReference type="Pfam" id="PF05922"/>
    </source>
</evidence>
<evidence type="ECO:0000256" key="1">
    <source>
        <dbReference type="ARBA" id="ARBA00011073"/>
    </source>
</evidence>
<evidence type="ECO:0000313" key="8">
    <source>
        <dbReference type="RefSeq" id="XP_016724889.2"/>
    </source>
</evidence>
<reference evidence="8" key="2">
    <citation type="submission" date="2025-08" db="UniProtKB">
        <authorList>
            <consortium name="RefSeq"/>
        </authorList>
    </citation>
    <scope>IDENTIFICATION</scope>
</reference>
<dbReference type="KEGG" id="ghi:107936650"/>
<dbReference type="InterPro" id="IPR036852">
    <property type="entry name" value="Peptidase_S8/S53_dom_sf"/>
</dbReference>
<dbReference type="SUPFAM" id="SSF52743">
    <property type="entry name" value="Subtilisin-like"/>
    <property type="match status" value="1"/>
</dbReference>
<gene>
    <name evidence="8" type="primary">LOC107936650</name>
</gene>
<proteinExistence type="inferred from homology"/>
<dbReference type="PROSITE" id="PS51892">
    <property type="entry name" value="SUBTILASE"/>
    <property type="match status" value="1"/>
</dbReference>
<organism evidence="7 8">
    <name type="scientific">Gossypium hirsutum</name>
    <name type="common">Upland cotton</name>
    <name type="synonym">Gossypium mexicanum</name>
    <dbReference type="NCBI Taxonomy" id="3635"/>
    <lineage>
        <taxon>Eukaryota</taxon>
        <taxon>Viridiplantae</taxon>
        <taxon>Streptophyta</taxon>
        <taxon>Embryophyta</taxon>
        <taxon>Tracheophyta</taxon>
        <taxon>Spermatophyta</taxon>
        <taxon>Magnoliopsida</taxon>
        <taxon>eudicotyledons</taxon>
        <taxon>Gunneridae</taxon>
        <taxon>Pentapetalae</taxon>
        <taxon>rosids</taxon>
        <taxon>malvids</taxon>
        <taxon>Malvales</taxon>
        <taxon>Malvaceae</taxon>
        <taxon>Malvoideae</taxon>
        <taxon>Gossypium</taxon>
    </lineage>
</organism>
<feature type="chain" id="PRO_5047432686" evidence="4">
    <location>
        <begin position="30"/>
        <end position="547"/>
    </location>
</feature>
<evidence type="ECO:0000313" key="7">
    <source>
        <dbReference type="Proteomes" id="UP000818029"/>
    </source>
</evidence>
<dbReference type="CDD" id="cd04852">
    <property type="entry name" value="Peptidases_S8_3"/>
    <property type="match status" value="1"/>
</dbReference>
<keyword evidence="2 4" id="KW-0732">Signal</keyword>
<dbReference type="Gene3D" id="3.40.50.200">
    <property type="entry name" value="Peptidase S8/S53 domain"/>
    <property type="match status" value="1"/>
</dbReference>
<dbReference type="RefSeq" id="XP_016724889.2">
    <property type="nucleotide sequence ID" value="XM_016869400.2"/>
</dbReference>
<name>A0A1U8MH71_GOSHI</name>
<dbReference type="InterPro" id="IPR034197">
    <property type="entry name" value="Peptidases_S8_3"/>
</dbReference>
<dbReference type="GO" id="GO:0005506">
    <property type="term" value="F:iron ion binding"/>
    <property type="evidence" value="ECO:0007669"/>
    <property type="project" value="InterPro"/>
</dbReference>
<dbReference type="GeneID" id="107936650"/>
<evidence type="ECO:0000256" key="2">
    <source>
        <dbReference type="ARBA" id="ARBA00022729"/>
    </source>
</evidence>
<dbReference type="Gene3D" id="1.10.630.10">
    <property type="entry name" value="Cytochrome P450"/>
    <property type="match status" value="1"/>
</dbReference>
<protein>
    <submittedName>
        <fullName evidence="8">Cucumisin-like</fullName>
    </submittedName>
</protein>
<feature type="domain" description="Peptidase S8/S53" evidence="5">
    <location>
        <begin position="132"/>
        <end position="329"/>
    </location>
</feature>
<dbReference type="InterPro" id="IPR036396">
    <property type="entry name" value="Cyt_P450_sf"/>
</dbReference>
<dbReference type="GO" id="GO:0004497">
    <property type="term" value="F:monooxygenase activity"/>
    <property type="evidence" value="ECO:0007669"/>
    <property type="project" value="InterPro"/>
</dbReference>
<dbReference type="GO" id="GO:0004252">
    <property type="term" value="F:serine-type endopeptidase activity"/>
    <property type="evidence" value="ECO:0000318"/>
    <property type="project" value="GO_Central"/>
</dbReference>
<dbReference type="Gene3D" id="3.30.70.80">
    <property type="entry name" value="Peptidase S8 propeptide/proteinase inhibitor I9"/>
    <property type="match status" value="1"/>
</dbReference>
<feature type="domain" description="Inhibitor I9" evidence="6">
    <location>
        <begin position="35"/>
        <end position="111"/>
    </location>
</feature>
<feature type="signal peptide" evidence="4">
    <location>
        <begin position="1"/>
        <end position="29"/>
    </location>
</feature>
<dbReference type="Gene3D" id="3.50.30.30">
    <property type="match status" value="1"/>
</dbReference>
<dbReference type="InterPro" id="IPR037045">
    <property type="entry name" value="S8pro/Inhibitor_I9_sf"/>
</dbReference>
<dbReference type="InterPro" id="IPR000209">
    <property type="entry name" value="Peptidase_S8/S53_dom"/>
</dbReference>
<dbReference type="Pfam" id="PF05922">
    <property type="entry name" value="Inhibitor_I9"/>
    <property type="match status" value="1"/>
</dbReference>
<evidence type="ECO:0000256" key="3">
    <source>
        <dbReference type="PROSITE-ProRule" id="PRU01240"/>
    </source>
</evidence>
<accession>A0A1U8MH71</accession>
<dbReference type="InterPro" id="IPR045051">
    <property type="entry name" value="SBT"/>
</dbReference>
<dbReference type="Proteomes" id="UP000818029">
    <property type="component" value="Chromosome A10"/>
</dbReference>
<comment type="similarity">
    <text evidence="1 3">Belongs to the peptidase S8 family.</text>
</comment>
<dbReference type="Pfam" id="PF00082">
    <property type="entry name" value="Peptidase_S8"/>
    <property type="match status" value="1"/>
</dbReference>
<dbReference type="GO" id="GO:0020037">
    <property type="term" value="F:heme binding"/>
    <property type="evidence" value="ECO:0007669"/>
    <property type="project" value="InterPro"/>
</dbReference>
<dbReference type="GO" id="GO:0016705">
    <property type="term" value="F:oxidoreductase activity, acting on paired donors, with incorporation or reduction of molecular oxygen"/>
    <property type="evidence" value="ECO:0007669"/>
    <property type="project" value="InterPro"/>
</dbReference>